<proteinExistence type="predicted"/>
<accession>A0A3S0XK22</accession>
<dbReference type="Pfam" id="PF14017">
    <property type="entry name" value="DUF4233"/>
    <property type="match status" value="1"/>
</dbReference>
<evidence type="ECO:0000313" key="3">
    <source>
        <dbReference type="Proteomes" id="UP000274909"/>
    </source>
</evidence>
<keyword evidence="3" id="KW-1185">Reference proteome</keyword>
<reference evidence="2 3" key="1">
    <citation type="submission" date="2018-12" db="EMBL/GenBank/DDBJ databases">
        <authorList>
            <person name="Li F."/>
        </authorList>
    </citation>
    <scope>NUCLEOTIDE SEQUENCE [LARGE SCALE GENOMIC DNA]</scope>
    <source>
        <strain evidence="2 3">EGI 6500705</strain>
    </source>
</reference>
<evidence type="ECO:0000313" key="2">
    <source>
        <dbReference type="EMBL" id="RUQ97505.1"/>
    </source>
</evidence>
<keyword evidence="1" id="KW-1133">Transmembrane helix</keyword>
<sequence length="137" mass="14227">MRGRPGVEAVSLSRFSGRSSGRPRSVRGSLLSIVLGFETIVVFLGALVAFGLDALEPTVALVGGGVLVLVMVITLALAQFRIGAVIGTVVQAAIVASGFLVPVMFFIGGTFAATWVYCLVVGTRIDRRNAATDSTDI</sequence>
<feature type="transmembrane region" description="Helical" evidence="1">
    <location>
        <begin position="30"/>
        <end position="52"/>
    </location>
</feature>
<comment type="caution">
    <text evidence="2">The sequence shown here is derived from an EMBL/GenBank/DDBJ whole genome shotgun (WGS) entry which is preliminary data.</text>
</comment>
<feature type="transmembrane region" description="Helical" evidence="1">
    <location>
        <begin position="58"/>
        <end position="80"/>
    </location>
</feature>
<dbReference type="OrthoDB" id="3267755at2"/>
<name>A0A3S0XK22_9MICO</name>
<keyword evidence="1" id="KW-0812">Transmembrane</keyword>
<feature type="transmembrane region" description="Helical" evidence="1">
    <location>
        <begin position="92"/>
        <end position="117"/>
    </location>
</feature>
<dbReference type="Proteomes" id="UP000274909">
    <property type="component" value="Unassembled WGS sequence"/>
</dbReference>
<evidence type="ECO:0000256" key="1">
    <source>
        <dbReference type="SAM" id="Phobius"/>
    </source>
</evidence>
<organism evidence="2 3">
    <name type="scientific">Labedella endophytica</name>
    <dbReference type="NCBI Taxonomy" id="1523160"/>
    <lineage>
        <taxon>Bacteria</taxon>
        <taxon>Bacillati</taxon>
        <taxon>Actinomycetota</taxon>
        <taxon>Actinomycetes</taxon>
        <taxon>Micrococcales</taxon>
        <taxon>Microbacteriaceae</taxon>
        <taxon>Labedella</taxon>
    </lineage>
</organism>
<keyword evidence="1" id="KW-0472">Membrane</keyword>
<gene>
    <name evidence="2" type="ORF">ELQ94_15105</name>
</gene>
<protein>
    <submittedName>
        <fullName evidence="2">DUF4233 domain-containing protein</fullName>
    </submittedName>
</protein>
<dbReference type="AlphaFoldDB" id="A0A3S0XK22"/>
<dbReference type="EMBL" id="RZGZ01000005">
    <property type="protein sequence ID" value="RUQ97505.1"/>
    <property type="molecule type" value="Genomic_DNA"/>
</dbReference>
<dbReference type="InterPro" id="IPR025327">
    <property type="entry name" value="DUF4233"/>
</dbReference>